<dbReference type="GO" id="GO:0004386">
    <property type="term" value="F:helicase activity"/>
    <property type="evidence" value="ECO:0007669"/>
    <property type="project" value="UniProtKB-KW"/>
</dbReference>
<evidence type="ECO:0000259" key="2">
    <source>
        <dbReference type="PROSITE" id="PS51194"/>
    </source>
</evidence>
<keyword evidence="3" id="KW-0378">Hydrolase</keyword>
<dbReference type="Pfam" id="PF00271">
    <property type="entry name" value="Helicase_C"/>
    <property type="match status" value="1"/>
</dbReference>
<dbReference type="InterPro" id="IPR050742">
    <property type="entry name" value="Helicase_Restrict-Modif_Enz"/>
</dbReference>
<evidence type="ECO:0000313" key="4">
    <source>
        <dbReference type="Proteomes" id="UP000767334"/>
    </source>
</evidence>
<dbReference type="RefSeq" id="WP_204572660.1">
    <property type="nucleotide sequence ID" value="NZ_JACJLL010000144.1"/>
</dbReference>
<dbReference type="InterPro" id="IPR014001">
    <property type="entry name" value="Helicase_ATP-bd"/>
</dbReference>
<dbReference type="Gene3D" id="3.40.50.300">
    <property type="entry name" value="P-loop containing nucleotide triphosphate hydrolases"/>
    <property type="match status" value="2"/>
</dbReference>
<keyword evidence="3" id="KW-0547">Nucleotide-binding</keyword>
<dbReference type="SUPFAM" id="SSF52540">
    <property type="entry name" value="P-loop containing nucleoside triphosphate hydrolases"/>
    <property type="match status" value="1"/>
</dbReference>
<dbReference type="Pfam" id="PF04851">
    <property type="entry name" value="ResIII"/>
    <property type="match status" value="1"/>
</dbReference>
<dbReference type="PANTHER" id="PTHR47396">
    <property type="entry name" value="TYPE I RESTRICTION ENZYME ECOKI R PROTEIN"/>
    <property type="match status" value="1"/>
</dbReference>
<name>A0ABS2FK52_9CLOT</name>
<protein>
    <submittedName>
        <fullName evidence="3">DEAD/DEAH box helicase</fullName>
    </submittedName>
</protein>
<keyword evidence="3" id="KW-0347">Helicase</keyword>
<reference evidence="3 4" key="1">
    <citation type="journal article" date="2021" name="Sci. Rep.">
        <title>The distribution of antibiotic resistance genes in chicken gut microbiota commensals.</title>
        <authorList>
            <person name="Juricova H."/>
            <person name="Matiasovicova J."/>
            <person name="Kubasova T."/>
            <person name="Cejkova D."/>
            <person name="Rychlik I."/>
        </authorList>
    </citation>
    <scope>NUCLEOTIDE SEQUENCE [LARGE SCALE GENOMIC DNA]</scope>
    <source>
        <strain evidence="3 4">An435</strain>
    </source>
</reference>
<comment type="caution">
    <text evidence="3">The sequence shown here is derived from an EMBL/GenBank/DDBJ whole genome shotgun (WGS) entry which is preliminary data.</text>
</comment>
<organism evidence="3 4">
    <name type="scientific">Clostridium saudiense</name>
    <dbReference type="NCBI Taxonomy" id="1414720"/>
    <lineage>
        <taxon>Bacteria</taxon>
        <taxon>Bacillati</taxon>
        <taxon>Bacillota</taxon>
        <taxon>Clostridia</taxon>
        <taxon>Eubacteriales</taxon>
        <taxon>Clostridiaceae</taxon>
        <taxon>Clostridium</taxon>
    </lineage>
</organism>
<keyword evidence="4" id="KW-1185">Reference proteome</keyword>
<dbReference type="PROSITE" id="PS51194">
    <property type="entry name" value="HELICASE_CTER"/>
    <property type="match status" value="1"/>
</dbReference>
<evidence type="ECO:0000259" key="1">
    <source>
        <dbReference type="PROSITE" id="PS51192"/>
    </source>
</evidence>
<sequence>MELRPYQKEIIDIIDNLNSGSYLVQLATGLGKTVTFANIKRKGRVLVVAHREELVTQPIKYYDIPVGIEMRELKSKGEEVVIASVQSLVRRLNKFNKDDFDMIITDECHHSIAKSYRKIYDYFNYRLHIGFTATPNRGDGKSLDGIFDSIIYEKDIRWAIENKYLCDIHCMRVNIDYDISKAKTRLGDYALDDLEEMINNDDSNKKVALAYERYGVGQTLIFGTSIAHCENIAAEIEGAVVVSSNTKNRDEIIRKFTNKEINVLVNCMIFTEGTDMPLVETIIICRPTKNSSLYAQMVGRGLRLHKDKDKLNLIDLVGITGKNKLCTAASLLGLNVDNLDDDELKELDGNLLDIPKKIKEFESPRLWIKETEEVNLWAKERNYNLHNINWTRSFNGDLILILKDIRIKLPCQDELGYTVYNGERIKMQDALDEVFNILNLHYQDQRPLWDLHIIRKWGKEPASFKQMEWIRRYMGSREIGDLTKGEAHYILNRLFNNQGRLNIKI</sequence>
<feature type="domain" description="Helicase ATP-binding" evidence="1">
    <location>
        <begin position="13"/>
        <end position="153"/>
    </location>
</feature>
<gene>
    <name evidence="3" type="ORF">H6A19_15245</name>
</gene>
<accession>A0ABS2FK52</accession>
<dbReference type="InterPro" id="IPR001650">
    <property type="entry name" value="Helicase_C-like"/>
</dbReference>
<dbReference type="PROSITE" id="PS51192">
    <property type="entry name" value="HELICASE_ATP_BIND_1"/>
    <property type="match status" value="1"/>
</dbReference>
<dbReference type="Proteomes" id="UP000767334">
    <property type="component" value="Unassembled WGS sequence"/>
</dbReference>
<dbReference type="InterPro" id="IPR006935">
    <property type="entry name" value="Helicase/UvrB_N"/>
</dbReference>
<dbReference type="EMBL" id="JACJLL010000144">
    <property type="protein sequence ID" value="MBM6820671.1"/>
    <property type="molecule type" value="Genomic_DNA"/>
</dbReference>
<feature type="domain" description="Helicase C-terminal" evidence="2">
    <location>
        <begin position="190"/>
        <end position="347"/>
    </location>
</feature>
<dbReference type="CDD" id="cd18032">
    <property type="entry name" value="DEXHc_RE_I_III_res"/>
    <property type="match status" value="1"/>
</dbReference>
<dbReference type="SMART" id="SM00487">
    <property type="entry name" value="DEXDc"/>
    <property type="match status" value="1"/>
</dbReference>
<proteinExistence type="predicted"/>
<dbReference type="PANTHER" id="PTHR47396:SF1">
    <property type="entry name" value="ATP-DEPENDENT HELICASE IRC3-RELATED"/>
    <property type="match status" value="1"/>
</dbReference>
<keyword evidence="3" id="KW-0067">ATP-binding</keyword>
<dbReference type="InterPro" id="IPR027417">
    <property type="entry name" value="P-loop_NTPase"/>
</dbReference>
<evidence type="ECO:0000313" key="3">
    <source>
        <dbReference type="EMBL" id="MBM6820671.1"/>
    </source>
</evidence>
<dbReference type="SMART" id="SM00490">
    <property type="entry name" value="HELICc"/>
    <property type="match status" value="1"/>
</dbReference>